<dbReference type="KEGG" id="ftj:FTUN_1295"/>
<gene>
    <name evidence="1" type="ORF">FTUN_1295</name>
</gene>
<dbReference type="AlphaFoldDB" id="A0A6M5YJP6"/>
<name>A0A6M5YJP6_9BACT</name>
<evidence type="ECO:0000313" key="2">
    <source>
        <dbReference type="Proteomes" id="UP000503447"/>
    </source>
</evidence>
<dbReference type="Proteomes" id="UP000503447">
    <property type="component" value="Chromosome"/>
</dbReference>
<organism evidence="1 2">
    <name type="scientific">Frigoriglobus tundricola</name>
    <dbReference type="NCBI Taxonomy" id="2774151"/>
    <lineage>
        <taxon>Bacteria</taxon>
        <taxon>Pseudomonadati</taxon>
        <taxon>Planctomycetota</taxon>
        <taxon>Planctomycetia</taxon>
        <taxon>Gemmatales</taxon>
        <taxon>Gemmataceae</taxon>
        <taxon>Frigoriglobus</taxon>
    </lineage>
</organism>
<evidence type="ECO:0008006" key="3">
    <source>
        <dbReference type="Google" id="ProtNLM"/>
    </source>
</evidence>
<keyword evidence="2" id="KW-1185">Reference proteome</keyword>
<accession>A0A6M5YJP6</accession>
<sequence length="135" mass="14042">MTSGSSDGWARFLDGFRKSQVGVVVVGVPARTGGEVVSAANQPVSIGLTRHADGRPMALAFADPVAFAARFGRPFNASMAGAAVLSTVLLNPECAGVLVNSARAEVSVVIDRAADQALVQPSGARTAAKSWWRFW</sequence>
<dbReference type="EMBL" id="CP053452">
    <property type="protein sequence ID" value="QJW93784.1"/>
    <property type="molecule type" value="Genomic_DNA"/>
</dbReference>
<protein>
    <recommendedName>
        <fullName evidence="3">SseB protein N-terminal domain-containing protein</fullName>
    </recommendedName>
</protein>
<reference evidence="2" key="1">
    <citation type="submission" date="2020-05" db="EMBL/GenBank/DDBJ databases">
        <title>Frigoriglobus tundricola gen. nov., sp. nov., a psychrotolerant cellulolytic planctomycete of the family Gemmataceae with two divergent copies of 16S rRNA gene.</title>
        <authorList>
            <person name="Kulichevskaya I.S."/>
            <person name="Ivanova A.A."/>
            <person name="Naumoff D.G."/>
            <person name="Beletsky A.V."/>
            <person name="Rijpstra W.I.C."/>
            <person name="Sinninghe Damste J.S."/>
            <person name="Mardanov A.V."/>
            <person name="Ravin N.V."/>
            <person name="Dedysh S.N."/>
        </authorList>
    </citation>
    <scope>NUCLEOTIDE SEQUENCE [LARGE SCALE GENOMIC DNA]</scope>
    <source>
        <strain evidence="2">PL17</strain>
    </source>
</reference>
<evidence type="ECO:0000313" key="1">
    <source>
        <dbReference type="EMBL" id="QJW93784.1"/>
    </source>
</evidence>
<proteinExistence type="predicted"/>